<organism evidence="1 2">
    <name type="scientific">Plasticicumulans lactativorans</name>
    <dbReference type="NCBI Taxonomy" id="1133106"/>
    <lineage>
        <taxon>Bacteria</taxon>
        <taxon>Pseudomonadati</taxon>
        <taxon>Pseudomonadota</taxon>
        <taxon>Gammaproteobacteria</taxon>
        <taxon>Candidatus Competibacteraceae</taxon>
        <taxon>Plasticicumulans</taxon>
    </lineage>
</organism>
<proteinExistence type="predicted"/>
<name>A0A4V2SDD9_9GAMM</name>
<accession>A0A4V2SDD9</accession>
<evidence type="ECO:0000313" key="1">
    <source>
        <dbReference type="EMBL" id="TCO83007.1"/>
    </source>
</evidence>
<sequence>MVIMLFNVPADASVDELRDFLAGHGMSDASDLELVPGDGSQPAATFRLPVSASVAETVAEHLKGKVWREHVLGAQALLMTSH</sequence>
<dbReference type="Proteomes" id="UP000295765">
    <property type="component" value="Unassembled WGS sequence"/>
</dbReference>
<gene>
    <name evidence="1" type="ORF">EV699_10352</name>
</gene>
<dbReference type="OrthoDB" id="8591902at2"/>
<reference evidence="1 2" key="1">
    <citation type="submission" date="2019-03" db="EMBL/GenBank/DDBJ databases">
        <title>Genomic Encyclopedia of Type Strains, Phase IV (KMG-IV): sequencing the most valuable type-strain genomes for metagenomic binning, comparative biology and taxonomic classification.</title>
        <authorList>
            <person name="Goeker M."/>
        </authorList>
    </citation>
    <scope>NUCLEOTIDE SEQUENCE [LARGE SCALE GENOMIC DNA]</scope>
    <source>
        <strain evidence="1 2">DSM 25287</strain>
    </source>
</reference>
<dbReference type="EMBL" id="SLWY01000003">
    <property type="protein sequence ID" value="TCO83007.1"/>
    <property type="molecule type" value="Genomic_DNA"/>
</dbReference>
<protein>
    <recommendedName>
        <fullName evidence="3">RNA-binding protein</fullName>
    </recommendedName>
</protein>
<evidence type="ECO:0008006" key="3">
    <source>
        <dbReference type="Google" id="ProtNLM"/>
    </source>
</evidence>
<evidence type="ECO:0000313" key="2">
    <source>
        <dbReference type="Proteomes" id="UP000295765"/>
    </source>
</evidence>
<keyword evidence="2" id="KW-1185">Reference proteome</keyword>
<comment type="caution">
    <text evidence="1">The sequence shown here is derived from an EMBL/GenBank/DDBJ whole genome shotgun (WGS) entry which is preliminary data.</text>
</comment>
<dbReference type="AlphaFoldDB" id="A0A4V2SDD9"/>
<dbReference type="RefSeq" id="WP_132538651.1">
    <property type="nucleotide sequence ID" value="NZ_SLWY01000003.1"/>
</dbReference>